<dbReference type="Gene3D" id="3.30.360.10">
    <property type="entry name" value="Dihydrodipicolinate Reductase, domain 2"/>
    <property type="match status" value="1"/>
</dbReference>
<dbReference type="EMBL" id="CP118848">
    <property type="protein sequence ID" value="WHI59908.1"/>
    <property type="molecule type" value="Genomic_DNA"/>
</dbReference>
<dbReference type="PANTHER" id="PTHR43377:SF1">
    <property type="entry name" value="BILIVERDIN REDUCTASE A"/>
    <property type="match status" value="1"/>
</dbReference>
<dbReference type="AlphaFoldDB" id="A0AAX3W3S0"/>
<protein>
    <submittedName>
        <fullName evidence="3">Gfo/Idh/MocA family oxidoreductase</fullName>
    </submittedName>
</protein>
<dbReference type="SUPFAM" id="SSF51735">
    <property type="entry name" value="NAD(P)-binding Rossmann-fold domains"/>
    <property type="match status" value="1"/>
</dbReference>
<dbReference type="InterPro" id="IPR000683">
    <property type="entry name" value="Gfo/Idh/MocA-like_OxRdtase_N"/>
</dbReference>
<name>A0AAX3W3S0_MAMLE</name>
<reference evidence="3" key="1">
    <citation type="journal article" date="2023" name="Antibiotics">
        <title>Prevalence and Molecular Characterization of Methicillin-Resistant Staphylococci (MRS) and Mammaliicocci (MRM) in Dromedary Camels from Algeria: First Detection of SCCmec-mecC Hybrid in Methicillin-Resistant Mammaliicoccus lentus.</title>
        <authorList>
            <person name="Belhout C."/>
            <person name="Boyen F."/>
            <person name="Vereecke N."/>
            <person name="Theuns S."/>
            <person name="Taibi N."/>
            <person name="Stegger M."/>
            <person name="de la Fe-Rodriguez P.Y."/>
            <person name="Bouayad L."/>
            <person name="Elgroud R."/>
            <person name="Butaye P."/>
        </authorList>
    </citation>
    <scope>NUCLEOTIDE SEQUENCE</scope>
    <source>
        <strain evidence="3">7048</strain>
    </source>
</reference>
<sequence>MNKLKVGVIGLGFMGEQHAKILSELPQVELLGVCDLDKNLATSIGENLDTKAYFDTDELLNSPDLNAVLICTSDHLHKDIALKAIEKGVNIFIEKPLADTNEDAEEIIKAYEKSNVRLMVGHTLHWDPRYFEASKQFESGVIGEPIHLFARRNNSIENGERLKGRTSVIKFLGVHDLEAIEWIIQDKIIEVYATAVYKRLKKYNTPDTIITNFKLSSGAIGSYETTWALPENHVNLDAKLDIVGTSGVLNINIVNQNINVYTNESIKYPDPITNIDLYGKQAGILKEELSTFVNNIIEDKEFPISVNQAHRAIKIVEAVEESIELGQPVRIEP</sequence>
<dbReference type="GO" id="GO:0000166">
    <property type="term" value="F:nucleotide binding"/>
    <property type="evidence" value="ECO:0007669"/>
    <property type="project" value="InterPro"/>
</dbReference>
<dbReference type="InterPro" id="IPR051450">
    <property type="entry name" value="Gfo/Idh/MocA_Oxidoreductases"/>
</dbReference>
<evidence type="ECO:0000259" key="2">
    <source>
        <dbReference type="Pfam" id="PF22725"/>
    </source>
</evidence>
<dbReference type="InterPro" id="IPR055170">
    <property type="entry name" value="GFO_IDH_MocA-like_dom"/>
</dbReference>
<dbReference type="SUPFAM" id="SSF55347">
    <property type="entry name" value="Glyceraldehyde-3-phosphate dehydrogenase-like, C-terminal domain"/>
    <property type="match status" value="1"/>
</dbReference>
<dbReference type="Proteomes" id="UP001223261">
    <property type="component" value="Chromosome"/>
</dbReference>
<dbReference type="Gene3D" id="3.40.50.720">
    <property type="entry name" value="NAD(P)-binding Rossmann-like Domain"/>
    <property type="match status" value="1"/>
</dbReference>
<feature type="domain" description="Gfo/Idh/MocA-like oxidoreductase N-terminal" evidence="1">
    <location>
        <begin position="4"/>
        <end position="122"/>
    </location>
</feature>
<dbReference type="PANTHER" id="PTHR43377">
    <property type="entry name" value="BILIVERDIN REDUCTASE A"/>
    <property type="match status" value="1"/>
</dbReference>
<gene>
    <name evidence="3" type="ORF">PYH69_14610</name>
</gene>
<proteinExistence type="predicted"/>
<dbReference type="Pfam" id="PF22725">
    <property type="entry name" value="GFO_IDH_MocA_C3"/>
    <property type="match status" value="1"/>
</dbReference>
<dbReference type="Pfam" id="PF01408">
    <property type="entry name" value="GFO_IDH_MocA"/>
    <property type="match status" value="1"/>
</dbReference>
<feature type="domain" description="GFO/IDH/MocA-like oxidoreductase" evidence="2">
    <location>
        <begin position="133"/>
        <end position="249"/>
    </location>
</feature>
<evidence type="ECO:0000313" key="3">
    <source>
        <dbReference type="EMBL" id="WHI59908.1"/>
    </source>
</evidence>
<evidence type="ECO:0000313" key="4">
    <source>
        <dbReference type="Proteomes" id="UP001223261"/>
    </source>
</evidence>
<accession>A0AAX3W3S0</accession>
<evidence type="ECO:0000259" key="1">
    <source>
        <dbReference type="Pfam" id="PF01408"/>
    </source>
</evidence>
<organism evidence="3 4">
    <name type="scientific">Mammaliicoccus lentus</name>
    <name type="common">Staphylococcus lentus</name>
    <dbReference type="NCBI Taxonomy" id="42858"/>
    <lineage>
        <taxon>Bacteria</taxon>
        <taxon>Bacillati</taxon>
        <taxon>Bacillota</taxon>
        <taxon>Bacilli</taxon>
        <taxon>Bacillales</taxon>
        <taxon>Staphylococcaceae</taxon>
        <taxon>Mammaliicoccus</taxon>
    </lineage>
</organism>
<dbReference type="RefSeq" id="WP_282862153.1">
    <property type="nucleotide sequence ID" value="NZ_CP118848.1"/>
</dbReference>
<dbReference type="InterPro" id="IPR036291">
    <property type="entry name" value="NAD(P)-bd_dom_sf"/>
</dbReference>